<feature type="transmembrane region" description="Helical" evidence="1">
    <location>
        <begin position="35"/>
        <end position="53"/>
    </location>
</feature>
<keyword evidence="1" id="KW-1133">Transmembrane helix</keyword>
<proteinExistence type="predicted"/>
<accession>A0A8H5FVA2</accession>
<dbReference type="AlphaFoldDB" id="A0A8H5FVA2"/>
<sequence length="319" mass="35970">MRPPPLQLKIDNRLPEVHAVREEARSFWEKLYRSNWRNVVLVVSGINTLRFTLSALDAYHDVDVDNSLNFSHLAGVSSFLCSMYLIRGLIDIFGILSLAMRRAIFTRIYAFLAVFSALVVVVAGGVASLTFHIFAADLIQECIALAMTGDLTSKSIFRGRPWPLTQHSLSSREASQACQAAWTSEGSSQTIAIFVFSLLPSTIYCLVVYNYYRQVIDPTHSAYLNETQPYSAIRMETWPLDSPLYNGTPVATVMPKRKPQERKKILKQPPLMKSSSPMEYMMTPGPPSFGPPREQGYEPYMHASESASNNLGYWVDKRR</sequence>
<dbReference type="OrthoDB" id="2927416at2759"/>
<keyword evidence="1" id="KW-0472">Membrane</keyword>
<feature type="transmembrane region" description="Helical" evidence="1">
    <location>
        <begin position="191"/>
        <end position="212"/>
    </location>
</feature>
<comment type="caution">
    <text evidence="2">The sequence shown here is derived from an EMBL/GenBank/DDBJ whole genome shotgun (WGS) entry which is preliminary data.</text>
</comment>
<protein>
    <submittedName>
        <fullName evidence="2">Uncharacterized protein</fullName>
    </submittedName>
</protein>
<name>A0A8H5FVA2_9AGAR</name>
<organism evidence="2 3">
    <name type="scientific">Leucocoprinus leucothites</name>
    <dbReference type="NCBI Taxonomy" id="201217"/>
    <lineage>
        <taxon>Eukaryota</taxon>
        <taxon>Fungi</taxon>
        <taxon>Dikarya</taxon>
        <taxon>Basidiomycota</taxon>
        <taxon>Agaricomycotina</taxon>
        <taxon>Agaricomycetes</taxon>
        <taxon>Agaricomycetidae</taxon>
        <taxon>Agaricales</taxon>
        <taxon>Agaricineae</taxon>
        <taxon>Agaricaceae</taxon>
        <taxon>Leucocoprinus</taxon>
    </lineage>
</organism>
<evidence type="ECO:0000313" key="2">
    <source>
        <dbReference type="EMBL" id="KAF5350441.1"/>
    </source>
</evidence>
<gene>
    <name evidence="2" type="ORF">D9756_008585</name>
</gene>
<keyword evidence="1" id="KW-0812">Transmembrane</keyword>
<keyword evidence="3" id="KW-1185">Reference proteome</keyword>
<feature type="transmembrane region" description="Helical" evidence="1">
    <location>
        <begin position="73"/>
        <end position="96"/>
    </location>
</feature>
<feature type="transmembrane region" description="Helical" evidence="1">
    <location>
        <begin position="108"/>
        <end position="131"/>
    </location>
</feature>
<dbReference type="Proteomes" id="UP000559027">
    <property type="component" value="Unassembled WGS sequence"/>
</dbReference>
<evidence type="ECO:0000313" key="3">
    <source>
        <dbReference type="Proteomes" id="UP000559027"/>
    </source>
</evidence>
<reference evidence="2 3" key="1">
    <citation type="journal article" date="2020" name="ISME J.">
        <title>Uncovering the hidden diversity of litter-decomposition mechanisms in mushroom-forming fungi.</title>
        <authorList>
            <person name="Floudas D."/>
            <person name="Bentzer J."/>
            <person name="Ahren D."/>
            <person name="Johansson T."/>
            <person name="Persson P."/>
            <person name="Tunlid A."/>
        </authorList>
    </citation>
    <scope>NUCLEOTIDE SEQUENCE [LARGE SCALE GENOMIC DNA]</scope>
    <source>
        <strain evidence="2 3">CBS 146.42</strain>
    </source>
</reference>
<evidence type="ECO:0000256" key="1">
    <source>
        <dbReference type="SAM" id="Phobius"/>
    </source>
</evidence>
<dbReference type="EMBL" id="JAACJO010000014">
    <property type="protein sequence ID" value="KAF5350441.1"/>
    <property type="molecule type" value="Genomic_DNA"/>
</dbReference>